<dbReference type="KEGG" id="llh:I41_07090"/>
<evidence type="ECO:0000313" key="2">
    <source>
        <dbReference type="EMBL" id="QDT71550.1"/>
    </source>
</evidence>
<protein>
    <submittedName>
        <fullName evidence="2">Uncharacterized protein</fullName>
    </submittedName>
</protein>
<proteinExistence type="predicted"/>
<sequence length="80" mass="8601">MLLKPKESYLSKEEQNLPKAIAHPQSSARRVQIRPLLPAGAGLGMRANPRTSPIATKACRRYATACHPPTAAQPQCGAIL</sequence>
<evidence type="ECO:0000313" key="3">
    <source>
        <dbReference type="Proteomes" id="UP000317909"/>
    </source>
</evidence>
<dbReference type="AlphaFoldDB" id="A0A517TT52"/>
<gene>
    <name evidence="2" type="ORF">I41_07090</name>
</gene>
<accession>A0A517TT52</accession>
<dbReference type="EMBL" id="CP036339">
    <property type="protein sequence ID" value="QDT71550.1"/>
    <property type="molecule type" value="Genomic_DNA"/>
</dbReference>
<dbReference type="Proteomes" id="UP000317909">
    <property type="component" value="Chromosome"/>
</dbReference>
<reference evidence="2 3" key="1">
    <citation type="submission" date="2019-02" db="EMBL/GenBank/DDBJ databases">
        <title>Deep-cultivation of Planctomycetes and their phenomic and genomic characterization uncovers novel biology.</title>
        <authorList>
            <person name="Wiegand S."/>
            <person name="Jogler M."/>
            <person name="Boedeker C."/>
            <person name="Pinto D."/>
            <person name="Vollmers J."/>
            <person name="Rivas-Marin E."/>
            <person name="Kohn T."/>
            <person name="Peeters S.H."/>
            <person name="Heuer A."/>
            <person name="Rast P."/>
            <person name="Oberbeckmann S."/>
            <person name="Bunk B."/>
            <person name="Jeske O."/>
            <person name="Meyerdierks A."/>
            <person name="Storesund J.E."/>
            <person name="Kallscheuer N."/>
            <person name="Luecker S."/>
            <person name="Lage O.M."/>
            <person name="Pohl T."/>
            <person name="Merkel B.J."/>
            <person name="Hornburger P."/>
            <person name="Mueller R.-W."/>
            <person name="Bruemmer F."/>
            <person name="Labrenz M."/>
            <person name="Spormann A.M."/>
            <person name="Op den Camp H."/>
            <person name="Overmann J."/>
            <person name="Amann R."/>
            <person name="Jetten M.S.M."/>
            <person name="Mascher T."/>
            <person name="Medema M.H."/>
            <person name="Devos D.P."/>
            <person name="Kaster A.-K."/>
            <person name="Ovreas L."/>
            <person name="Rohde M."/>
            <person name="Galperin M.Y."/>
            <person name="Jogler C."/>
        </authorList>
    </citation>
    <scope>NUCLEOTIDE SEQUENCE [LARGE SCALE GENOMIC DNA]</scope>
    <source>
        <strain evidence="2 3">I41</strain>
    </source>
</reference>
<feature type="region of interest" description="Disordered" evidence="1">
    <location>
        <begin position="1"/>
        <end position="29"/>
    </location>
</feature>
<name>A0A517TT52_9BACT</name>
<feature type="compositionally biased region" description="Basic and acidic residues" evidence="1">
    <location>
        <begin position="1"/>
        <end position="16"/>
    </location>
</feature>
<evidence type="ECO:0000256" key="1">
    <source>
        <dbReference type="SAM" id="MobiDB-lite"/>
    </source>
</evidence>
<organism evidence="2 3">
    <name type="scientific">Lacipirellula limnantheis</name>
    <dbReference type="NCBI Taxonomy" id="2528024"/>
    <lineage>
        <taxon>Bacteria</taxon>
        <taxon>Pseudomonadati</taxon>
        <taxon>Planctomycetota</taxon>
        <taxon>Planctomycetia</taxon>
        <taxon>Pirellulales</taxon>
        <taxon>Lacipirellulaceae</taxon>
        <taxon>Lacipirellula</taxon>
    </lineage>
</organism>
<keyword evidence="3" id="KW-1185">Reference proteome</keyword>